<dbReference type="UniPathway" id="UPA00394">
    <property type="reaction ID" value="UER00652"/>
</dbReference>
<evidence type="ECO:0000256" key="2">
    <source>
        <dbReference type="ARBA" id="ARBA00004754"/>
    </source>
</evidence>
<reference evidence="8 9" key="1">
    <citation type="submission" date="2016-01" db="EMBL/GenBank/DDBJ databases">
        <title>Complete Genome Sequence of Paenibacillus yonginensis DCY84, a novel Plant Growth-Promoting Bacteria with Elicitation of Induced Systemic Resistance.</title>
        <authorList>
            <person name="Kim Y.J."/>
            <person name="Yang D.C."/>
            <person name="Sukweenadhi J."/>
        </authorList>
    </citation>
    <scope>NUCLEOTIDE SEQUENCE [LARGE SCALE GENOMIC DNA]</scope>
    <source>
        <strain evidence="8 9">DCY84</strain>
    </source>
</reference>
<evidence type="ECO:0000256" key="3">
    <source>
        <dbReference type="ARBA" id="ARBA00012257"/>
    </source>
</evidence>
<sequence length="166" mass="18824">MGITLQEINGLEKAAFIRVLGGIFEKSPWVAEKVYRQAPFRTRQELYAQMLEVVVTAGDERILELICAHPDLATRLKTDSYSAVEQRGAGLDSLSPEEYERFSKLNEAYKRKFGFPFILAVTGRTKEEIAAAMEERLQHQPEAERQTALREIGRIAEIRLNQLIAG</sequence>
<accession>A0A1B1MVX5</accession>
<dbReference type="EC" id="4.1.1.97" evidence="3"/>
<organism evidence="8 9">
    <name type="scientific">Paenibacillus yonginensis</name>
    <dbReference type="NCBI Taxonomy" id="1462996"/>
    <lineage>
        <taxon>Bacteria</taxon>
        <taxon>Bacillati</taxon>
        <taxon>Bacillota</taxon>
        <taxon>Bacilli</taxon>
        <taxon>Bacillales</taxon>
        <taxon>Paenibacillaceae</taxon>
        <taxon>Paenibacillus</taxon>
    </lineage>
</organism>
<dbReference type="NCBIfam" id="TIGR03164">
    <property type="entry name" value="UHCUDC"/>
    <property type="match status" value="1"/>
</dbReference>
<keyword evidence="6" id="KW-0456">Lyase</keyword>
<dbReference type="OrthoDB" id="9800909at2"/>
<evidence type="ECO:0000313" key="8">
    <source>
        <dbReference type="EMBL" id="ANS73319.1"/>
    </source>
</evidence>
<dbReference type="InterPro" id="IPR017580">
    <property type="entry name" value="OHCU_decarboxylase-1"/>
</dbReference>
<keyword evidence="5" id="KW-0210">Decarboxylase</keyword>
<dbReference type="Pfam" id="PF09349">
    <property type="entry name" value="OHCU_decarbox"/>
    <property type="match status" value="1"/>
</dbReference>
<dbReference type="GO" id="GO:0019628">
    <property type="term" value="P:urate catabolic process"/>
    <property type="evidence" value="ECO:0007669"/>
    <property type="project" value="UniProtKB-UniPathway"/>
</dbReference>
<evidence type="ECO:0000256" key="6">
    <source>
        <dbReference type="ARBA" id="ARBA00023239"/>
    </source>
</evidence>
<dbReference type="SUPFAM" id="SSF158694">
    <property type="entry name" value="UraD-Like"/>
    <property type="match status" value="1"/>
</dbReference>
<dbReference type="KEGG" id="pyg:AWM70_00905"/>
<dbReference type="InterPro" id="IPR036778">
    <property type="entry name" value="OHCU_decarboxylase_sf"/>
</dbReference>
<dbReference type="GO" id="GO:0000255">
    <property type="term" value="P:allantoin metabolic process"/>
    <property type="evidence" value="ECO:0007669"/>
    <property type="project" value="InterPro"/>
</dbReference>
<dbReference type="GO" id="GO:0006144">
    <property type="term" value="P:purine nucleobase metabolic process"/>
    <property type="evidence" value="ECO:0007669"/>
    <property type="project" value="UniProtKB-KW"/>
</dbReference>
<dbReference type="EMBL" id="CP014167">
    <property type="protein sequence ID" value="ANS73319.1"/>
    <property type="molecule type" value="Genomic_DNA"/>
</dbReference>
<evidence type="ECO:0000256" key="4">
    <source>
        <dbReference type="ARBA" id="ARBA00022631"/>
    </source>
</evidence>
<evidence type="ECO:0000256" key="1">
    <source>
        <dbReference type="ARBA" id="ARBA00001163"/>
    </source>
</evidence>
<proteinExistence type="predicted"/>
<name>A0A1B1MVX5_9BACL</name>
<dbReference type="Proteomes" id="UP000092573">
    <property type="component" value="Chromosome"/>
</dbReference>
<dbReference type="RefSeq" id="WP_083180077.1">
    <property type="nucleotide sequence ID" value="NZ_CP014167.1"/>
</dbReference>
<evidence type="ECO:0000259" key="7">
    <source>
        <dbReference type="Pfam" id="PF09349"/>
    </source>
</evidence>
<keyword evidence="4" id="KW-0659">Purine metabolism</keyword>
<evidence type="ECO:0000313" key="9">
    <source>
        <dbReference type="Proteomes" id="UP000092573"/>
    </source>
</evidence>
<dbReference type="InterPro" id="IPR018020">
    <property type="entry name" value="OHCU_decarboxylase"/>
</dbReference>
<keyword evidence="9" id="KW-1185">Reference proteome</keyword>
<comment type="catalytic activity">
    <reaction evidence="1">
        <text>5-hydroxy-2-oxo-4-ureido-2,5-dihydro-1H-imidazole-5-carboxylate + H(+) = (S)-allantoin + CO2</text>
        <dbReference type="Rhea" id="RHEA:26301"/>
        <dbReference type="ChEBI" id="CHEBI:15378"/>
        <dbReference type="ChEBI" id="CHEBI:15678"/>
        <dbReference type="ChEBI" id="CHEBI:16526"/>
        <dbReference type="ChEBI" id="CHEBI:58639"/>
        <dbReference type="EC" id="4.1.1.97"/>
    </reaction>
</comment>
<dbReference type="STRING" id="1462996.AWM70_00905"/>
<evidence type="ECO:0000256" key="5">
    <source>
        <dbReference type="ARBA" id="ARBA00022793"/>
    </source>
</evidence>
<dbReference type="Gene3D" id="1.10.3330.10">
    <property type="entry name" value="Oxo-4-hydroxy-4-carboxy-5-ureidoimidazoline decarboxylase"/>
    <property type="match status" value="1"/>
</dbReference>
<feature type="domain" description="Oxo-4-hydroxy-4-carboxy-5-ureidoimidazoline decarboxylase" evidence="7">
    <location>
        <begin position="9"/>
        <end position="161"/>
    </location>
</feature>
<protein>
    <recommendedName>
        <fullName evidence="3">2-oxo-4-hydroxy-4-carboxy-5-ureidoimidazoline decarboxylase</fullName>
        <ecNumber evidence="3">4.1.1.97</ecNumber>
    </recommendedName>
</protein>
<dbReference type="GO" id="GO:0051997">
    <property type="term" value="F:2-oxo-4-hydroxy-4-carboxy-5-ureidoimidazoline decarboxylase activity"/>
    <property type="evidence" value="ECO:0007669"/>
    <property type="project" value="UniProtKB-EC"/>
</dbReference>
<comment type="pathway">
    <text evidence="2">Purine metabolism; urate degradation; (S)-allantoin from urate: step 3/3.</text>
</comment>
<dbReference type="PANTHER" id="PTHR43466">
    <property type="entry name" value="2-OXO-4-HYDROXY-4-CARBOXY-5-UREIDOIMIDAZOLINE DECARBOXYLASE-RELATED"/>
    <property type="match status" value="1"/>
</dbReference>
<dbReference type="PANTHER" id="PTHR43466:SF1">
    <property type="entry name" value="2-OXO-4-HYDROXY-4-CARBOXY-5-UREIDOIMIDAZOLINE DECARBOXYLASE-RELATED"/>
    <property type="match status" value="1"/>
</dbReference>
<gene>
    <name evidence="8" type="ORF">AWM70_00905</name>
</gene>
<dbReference type="AlphaFoldDB" id="A0A1B1MVX5"/>